<dbReference type="EMBL" id="SDIL01000012">
    <property type="protein sequence ID" value="RXK41038.1"/>
    <property type="molecule type" value="Genomic_DNA"/>
</dbReference>
<feature type="transmembrane region" description="Helical" evidence="1">
    <location>
        <begin position="21"/>
        <end position="46"/>
    </location>
</feature>
<dbReference type="VEuPathDB" id="FungiDB:TREMEDRAFT_66583"/>
<evidence type="ECO:0000256" key="1">
    <source>
        <dbReference type="SAM" id="Phobius"/>
    </source>
</evidence>
<name>A0A4Q1BSU6_TREME</name>
<keyword evidence="1" id="KW-0472">Membrane</keyword>
<comment type="caution">
    <text evidence="2">The sequence shown here is derived from an EMBL/GenBank/DDBJ whole genome shotgun (WGS) entry which is preliminary data.</text>
</comment>
<gene>
    <name evidence="2" type="ORF">M231_01669</name>
</gene>
<proteinExistence type="predicted"/>
<feature type="transmembrane region" description="Helical" evidence="1">
    <location>
        <begin position="85"/>
        <end position="111"/>
    </location>
</feature>
<dbReference type="InParanoid" id="A0A4Q1BSU6"/>
<dbReference type="Proteomes" id="UP000289152">
    <property type="component" value="Unassembled WGS sequence"/>
</dbReference>
<protein>
    <submittedName>
        <fullName evidence="2">Uncharacterized protein</fullName>
    </submittedName>
</protein>
<accession>A0A4Q1BSU6</accession>
<evidence type="ECO:0000313" key="2">
    <source>
        <dbReference type="EMBL" id="RXK41038.1"/>
    </source>
</evidence>
<evidence type="ECO:0000313" key="3">
    <source>
        <dbReference type="Proteomes" id="UP000289152"/>
    </source>
</evidence>
<organism evidence="2 3">
    <name type="scientific">Tremella mesenterica</name>
    <name type="common">Jelly fungus</name>
    <dbReference type="NCBI Taxonomy" id="5217"/>
    <lineage>
        <taxon>Eukaryota</taxon>
        <taxon>Fungi</taxon>
        <taxon>Dikarya</taxon>
        <taxon>Basidiomycota</taxon>
        <taxon>Agaricomycotina</taxon>
        <taxon>Tremellomycetes</taxon>
        <taxon>Tremellales</taxon>
        <taxon>Tremellaceae</taxon>
        <taxon>Tremella</taxon>
    </lineage>
</organism>
<feature type="transmembrane region" description="Helical" evidence="1">
    <location>
        <begin position="161"/>
        <end position="182"/>
    </location>
</feature>
<dbReference type="AlphaFoldDB" id="A0A4Q1BSU6"/>
<feature type="transmembrane region" description="Helical" evidence="1">
    <location>
        <begin position="123"/>
        <end position="141"/>
    </location>
</feature>
<keyword evidence="1" id="KW-0812">Transmembrane</keyword>
<reference evidence="2 3" key="1">
    <citation type="submission" date="2016-06" db="EMBL/GenBank/DDBJ databases">
        <title>Evolution of pathogenesis and genome organization in the Tremellales.</title>
        <authorList>
            <person name="Cuomo C."/>
            <person name="Litvintseva A."/>
            <person name="Heitman J."/>
            <person name="Chen Y."/>
            <person name="Sun S."/>
            <person name="Springer D."/>
            <person name="Dromer F."/>
            <person name="Young S."/>
            <person name="Zeng Q."/>
            <person name="Chapman S."/>
            <person name="Gujja S."/>
            <person name="Saif S."/>
            <person name="Birren B."/>
        </authorList>
    </citation>
    <scope>NUCLEOTIDE SEQUENCE [LARGE SCALE GENOMIC DNA]</scope>
    <source>
        <strain evidence="2 3">ATCC 28783</strain>
    </source>
</reference>
<sequence>MSKSSKKSTSIWTSTPLVPKTLSLFLPAIIDVLLFLSSTTTFPVFIYDQDGRTYDIAATGFGPNNYMGKWNYPPPEQWESPVTQIPLVLLLEFVLAILLGVFVLFLGYVMYANPKGISPNWRWFFTIIFIGLVELAGWWDFAIWQRAKAKGQDLNATVLGGFQSIGVGILGVIWLIAFGLTIKIERDLIKAKAKAKAKSRRKP</sequence>
<keyword evidence="3" id="KW-1185">Reference proteome</keyword>
<keyword evidence="1" id="KW-1133">Transmembrane helix</keyword>